<gene>
    <name evidence="3" type="ORF">GCM10017559_39280</name>
</gene>
<proteinExistence type="predicted"/>
<evidence type="ECO:0000313" key="3">
    <source>
        <dbReference type="EMBL" id="GAA3012474.1"/>
    </source>
</evidence>
<dbReference type="InterPro" id="IPR045777">
    <property type="entry name" value="DUF6203"/>
</dbReference>
<organism evidence="3 4">
    <name type="scientific">Streptosporangium longisporum</name>
    <dbReference type="NCBI Taxonomy" id="46187"/>
    <lineage>
        <taxon>Bacteria</taxon>
        <taxon>Bacillati</taxon>
        <taxon>Actinomycetota</taxon>
        <taxon>Actinomycetes</taxon>
        <taxon>Streptosporangiales</taxon>
        <taxon>Streptosporangiaceae</taxon>
        <taxon>Streptosporangium</taxon>
    </lineage>
</organism>
<dbReference type="RefSeq" id="WP_344897129.1">
    <property type="nucleotide sequence ID" value="NZ_BAAAWD010000010.1"/>
</dbReference>
<keyword evidence="2" id="KW-1133">Transmembrane helix</keyword>
<dbReference type="EMBL" id="BAAAWD010000010">
    <property type="protein sequence ID" value="GAA3012474.1"/>
    <property type="molecule type" value="Genomic_DNA"/>
</dbReference>
<dbReference type="Proteomes" id="UP001499930">
    <property type="component" value="Unassembled WGS sequence"/>
</dbReference>
<dbReference type="Pfam" id="PF19706">
    <property type="entry name" value="DUF6203"/>
    <property type="match status" value="1"/>
</dbReference>
<evidence type="ECO:0000256" key="1">
    <source>
        <dbReference type="SAM" id="MobiDB-lite"/>
    </source>
</evidence>
<feature type="region of interest" description="Disordered" evidence="1">
    <location>
        <begin position="36"/>
        <end position="63"/>
    </location>
</feature>
<reference evidence="4" key="1">
    <citation type="journal article" date="2019" name="Int. J. Syst. Evol. Microbiol.">
        <title>The Global Catalogue of Microorganisms (GCM) 10K type strain sequencing project: providing services to taxonomists for standard genome sequencing and annotation.</title>
        <authorList>
            <consortium name="The Broad Institute Genomics Platform"/>
            <consortium name="The Broad Institute Genome Sequencing Center for Infectious Disease"/>
            <person name="Wu L."/>
            <person name="Ma J."/>
        </authorList>
    </citation>
    <scope>NUCLEOTIDE SEQUENCE [LARGE SCALE GENOMIC DNA]</scope>
    <source>
        <strain evidence="4">JCM 3106</strain>
    </source>
</reference>
<evidence type="ECO:0000313" key="4">
    <source>
        <dbReference type="Proteomes" id="UP001499930"/>
    </source>
</evidence>
<feature type="transmembrane region" description="Helical" evidence="2">
    <location>
        <begin position="12"/>
        <end position="30"/>
    </location>
</feature>
<evidence type="ECO:0000256" key="2">
    <source>
        <dbReference type="SAM" id="Phobius"/>
    </source>
</evidence>
<keyword evidence="4" id="KW-1185">Reference proteome</keyword>
<protein>
    <submittedName>
        <fullName evidence="3">Uncharacterized protein</fullName>
    </submittedName>
</protein>
<keyword evidence="2" id="KW-0472">Membrane</keyword>
<sequence>MRKFFKVVVARWLARTPLGLAVLGVGWLLGRRKQRAQVEQGRGGRRAYGSQKTRPLPRSGRRR</sequence>
<accession>A0ABP6KKU4</accession>
<keyword evidence="2" id="KW-0812">Transmembrane</keyword>
<comment type="caution">
    <text evidence="3">The sequence shown here is derived from an EMBL/GenBank/DDBJ whole genome shotgun (WGS) entry which is preliminary data.</text>
</comment>
<name>A0ABP6KKU4_9ACTN</name>